<evidence type="ECO:0000313" key="2">
    <source>
        <dbReference type="Proteomes" id="UP000276542"/>
    </source>
</evidence>
<dbReference type="RefSeq" id="WP_120059288.1">
    <property type="nucleotide sequence ID" value="NZ_QYRP01000002.1"/>
</dbReference>
<comment type="caution">
    <text evidence="1">The sequence shown here is derived from an EMBL/GenBank/DDBJ whole genome shotgun (WGS) entry which is preliminary data.</text>
</comment>
<sequence length="95" mass="9874">MPDVPDADPSGARWEAVPGLAQVASEGRVVILDPSRPAQPPVILEHAAAAIWTALATHPVLADLISELRPVAIPGDQVAGFLAALEDAGLVRRTQ</sequence>
<proteinExistence type="predicted"/>
<reference evidence="2" key="1">
    <citation type="submission" date="2018-09" db="EMBL/GenBank/DDBJ databases">
        <authorList>
            <person name="Zhu H."/>
        </authorList>
    </citation>
    <scope>NUCLEOTIDE SEQUENCE [LARGE SCALE GENOMIC DNA]</scope>
    <source>
        <strain evidence="2">K1W22B-1</strain>
    </source>
</reference>
<evidence type="ECO:0008006" key="3">
    <source>
        <dbReference type="Google" id="ProtNLM"/>
    </source>
</evidence>
<accession>A0A3A5H699</accession>
<evidence type="ECO:0000313" key="1">
    <source>
        <dbReference type="EMBL" id="RJS45388.1"/>
    </source>
</evidence>
<dbReference type="OrthoDB" id="9972728at2"/>
<organism evidence="1 2">
    <name type="scientific">Nocardioides cavernaquae</name>
    <dbReference type="NCBI Taxonomy" id="2321396"/>
    <lineage>
        <taxon>Bacteria</taxon>
        <taxon>Bacillati</taxon>
        <taxon>Actinomycetota</taxon>
        <taxon>Actinomycetes</taxon>
        <taxon>Propionibacteriales</taxon>
        <taxon>Nocardioidaceae</taxon>
        <taxon>Nocardioides</taxon>
    </lineage>
</organism>
<gene>
    <name evidence="1" type="ORF">D4739_03580</name>
</gene>
<dbReference type="EMBL" id="QYRP01000002">
    <property type="protein sequence ID" value="RJS45388.1"/>
    <property type="molecule type" value="Genomic_DNA"/>
</dbReference>
<dbReference type="AlphaFoldDB" id="A0A3A5H699"/>
<name>A0A3A5H699_9ACTN</name>
<protein>
    <recommendedName>
        <fullName evidence="3">PqqD family protein</fullName>
    </recommendedName>
</protein>
<dbReference type="Proteomes" id="UP000276542">
    <property type="component" value="Unassembled WGS sequence"/>
</dbReference>
<keyword evidence="2" id="KW-1185">Reference proteome</keyword>